<dbReference type="InterPro" id="IPR044730">
    <property type="entry name" value="RNase_H-like_dom_plant"/>
</dbReference>
<dbReference type="KEGG" id="soe:110778132"/>
<dbReference type="CDD" id="cd06222">
    <property type="entry name" value="RNase_H_like"/>
    <property type="match status" value="1"/>
</dbReference>
<dbReference type="GO" id="GO:0004523">
    <property type="term" value="F:RNA-DNA hybrid ribonuclease activity"/>
    <property type="evidence" value="ECO:0007669"/>
    <property type="project" value="InterPro"/>
</dbReference>
<dbReference type="Pfam" id="PF13456">
    <property type="entry name" value="RVT_3"/>
    <property type="match status" value="1"/>
</dbReference>
<evidence type="ECO:0000313" key="4">
    <source>
        <dbReference type="RefSeq" id="XP_021838383.2"/>
    </source>
</evidence>
<dbReference type="Gene3D" id="3.30.420.10">
    <property type="entry name" value="Ribonuclease H-like superfamily/Ribonuclease H"/>
    <property type="match status" value="1"/>
</dbReference>
<feature type="domain" description="Reverse transcriptase zinc-binding" evidence="2">
    <location>
        <begin position="1"/>
        <end position="64"/>
    </location>
</feature>
<keyword evidence="3" id="KW-1185">Reference proteome</keyword>
<proteinExistence type="predicted"/>
<dbReference type="GO" id="GO:0003676">
    <property type="term" value="F:nucleic acid binding"/>
    <property type="evidence" value="ECO:0007669"/>
    <property type="project" value="InterPro"/>
</dbReference>
<dbReference type="PANTHER" id="PTHR47074:SF11">
    <property type="entry name" value="REVERSE TRANSCRIPTASE-LIKE PROTEIN"/>
    <property type="match status" value="1"/>
</dbReference>
<dbReference type="InterPro" id="IPR036397">
    <property type="entry name" value="RNaseH_sf"/>
</dbReference>
<evidence type="ECO:0000259" key="1">
    <source>
        <dbReference type="Pfam" id="PF13456"/>
    </source>
</evidence>
<dbReference type="SUPFAM" id="SSF53098">
    <property type="entry name" value="Ribonuclease H-like"/>
    <property type="match status" value="1"/>
</dbReference>
<evidence type="ECO:0008006" key="5">
    <source>
        <dbReference type="Google" id="ProtNLM"/>
    </source>
</evidence>
<dbReference type="Pfam" id="PF13966">
    <property type="entry name" value="zf-RVT"/>
    <property type="match status" value="1"/>
</dbReference>
<reference evidence="4" key="2">
    <citation type="submission" date="2025-08" db="UniProtKB">
        <authorList>
            <consortium name="RefSeq"/>
        </authorList>
    </citation>
    <scope>IDENTIFICATION</scope>
    <source>
        <tissue evidence="4">Leaf</tissue>
    </source>
</reference>
<reference evidence="3" key="1">
    <citation type="journal article" date="2021" name="Nat. Commun.">
        <title>Genomic analyses provide insights into spinach domestication and the genetic basis of agronomic traits.</title>
        <authorList>
            <person name="Cai X."/>
            <person name="Sun X."/>
            <person name="Xu C."/>
            <person name="Sun H."/>
            <person name="Wang X."/>
            <person name="Ge C."/>
            <person name="Zhang Z."/>
            <person name="Wang Q."/>
            <person name="Fei Z."/>
            <person name="Jiao C."/>
            <person name="Wang Q."/>
        </authorList>
    </citation>
    <scope>NUCLEOTIDE SEQUENCE [LARGE SCALE GENOMIC DNA]</scope>
    <source>
        <strain evidence="3">cv. Varoflay</strain>
    </source>
</reference>
<evidence type="ECO:0000313" key="3">
    <source>
        <dbReference type="Proteomes" id="UP000813463"/>
    </source>
</evidence>
<dbReference type="RefSeq" id="XP_021838383.2">
    <property type="nucleotide sequence ID" value="XM_021982691.2"/>
</dbReference>
<name>A0A9R0HX01_SPIOL</name>
<dbReference type="GeneID" id="110778132"/>
<organism evidence="3 4">
    <name type="scientific">Spinacia oleracea</name>
    <name type="common">Spinach</name>
    <dbReference type="NCBI Taxonomy" id="3562"/>
    <lineage>
        <taxon>Eukaryota</taxon>
        <taxon>Viridiplantae</taxon>
        <taxon>Streptophyta</taxon>
        <taxon>Embryophyta</taxon>
        <taxon>Tracheophyta</taxon>
        <taxon>Spermatophyta</taxon>
        <taxon>Magnoliopsida</taxon>
        <taxon>eudicotyledons</taxon>
        <taxon>Gunneridae</taxon>
        <taxon>Pentapetalae</taxon>
        <taxon>Caryophyllales</taxon>
        <taxon>Chenopodiaceae</taxon>
        <taxon>Chenopodioideae</taxon>
        <taxon>Anserineae</taxon>
        <taxon>Spinacia</taxon>
    </lineage>
</organism>
<accession>A0A9R0HX01</accession>
<evidence type="ECO:0000259" key="2">
    <source>
        <dbReference type="Pfam" id="PF13966"/>
    </source>
</evidence>
<dbReference type="InterPro" id="IPR026960">
    <property type="entry name" value="RVT-Znf"/>
</dbReference>
<dbReference type="InterPro" id="IPR002156">
    <property type="entry name" value="RNaseH_domain"/>
</dbReference>
<dbReference type="PANTHER" id="PTHR47074">
    <property type="entry name" value="BNAC02G40300D PROTEIN"/>
    <property type="match status" value="1"/>
</dbReference>
<feature type="domain" description="RNase H type-1" evidence="1">
    <location>
        <begin position="189"/>
        <end position="272"/>
    </location>
</feature>
<dbReference type="Proteomes" id="UP000813463">
    <property type="component" value="Chromosome 6"/>
</dbReference>
<dbReference type="InterPro" id="IPR052929">
    <property type="entry name" value="RNase_H-like_EbsB-rel"/>
</dbReference>
<dbReference type="InterPro" id="IPR012337">
    <property type="entry name" value="RNaseH-like_sf"/>
</dbReference>
<gene>
    <name evidence="4" type="primary">LOC110778132</name>
</gene>
<protein>
    <recommendedName>
        <fullName evidence="5">RNase H type-1 domain-containing protein</fullName>
    </recommendedName>
</protein>
<dbReference type="AlphaFoldDB" id="A0A9R0HX01"/>
<sequence>MLWSINLLPKRKLFISKLLHYGIATKANLGRRGIHVSTSCEMCNSADEDSQHLFRFCYFARDVWRWGSLAIHSNFNETMSFQEWFLFYIRLFHRQDGTNSPRIVYFVSTLWSLWMTRDKRVFRGKVSNNSGVITLIQPRLEQHSTLHNKHSLQLGFLHPLEENPIYPPGFTRVILAGIETQDPNSIILIDGSWFKVTKNSGLGWRLDREQGSCDLIIGGAQPGTSISALYTEALACLLSLRWASQAGLRRITIFTDSQRLVELLRSTEVMDVQLIWKLAGIKQVGYTFDWCIINKVDRSRVE</sequence>